<dbReference type="EMBL" id="BJVU01000003">
    <property type="protein sequence ID" value="GEL58664.1"/>
    <property type="molecule type" value="Genomic_DNA"/>
</dbReference>
<evidence type="ECO:0008006" key="5">
    <source>
        <dbReference type="Google" id="ProtNLM"/>
    </source>
</evidence>
<dbReference type="Proteomes" id="UP000032671">
    <property type="component" value="Unassembled WGS sequence"/>
</dbReference>
<gene>
    <name evidence="1" type="ORF">Abci_017_022</name>
    <name evidence="2" type="ORF">ACI01nite_12660</name>
</gene>
<evidence type="ECO:0000313" key="4">
    <source>
        <dbReference type="Proteomes" id="UP000321891"/>
    </source>
</evidence>
<accession>A0A0D6N5J4</accession>
<dbReference type="Gene3D" id="3.40.640.10">
    <property type="entry name" value="Type I PLP-dependent aspartate aminotransferase-like (Major domain)"/>
    <property type="match status" value="1"/>
</dbReference>
<evidence type="ECO:0000313" key="3">
    <source>
        <dbReference type="Proteomes" id="UP000032671"/>
    </source>
</evidence>
<dbReference type="Proteomes" id="UP000321891">
    <property type="component" value="Unassembled WGS sequence"/>
</dbReference>
<dbReference type="InterPro" id="IPR015421">
    <property type="entry name" value="PyrdxlP-dep_Trfase_major"/>
</dbReference>
<dbReference type="STRING" id="1231339.Abci_017_022"/>
<evidence type="ECO:0000313" key="2">
    <source>
        <dbReference type="EMBL" id="GEL58664.1"/>
    </source>
</evidence>
<dbReference type="InterPro" id="IPR015424">
    <property type="entry name" value="PyrdxlP-dep_Trfase"/>
</dbReference>
<sequence length="711" mass="78033">MFVENLTGAAQHIFKRPEFKVLESYCSVSTQPSLQAPFYLYGDGRIVLGAPCLYDHALAPLFIRYVLEVSLLTQDTQHTPEYMLRACLVAARVTARFWVMDAAQDSPVPEAWISAFASSLIPSRQQLNAVVASFLPCMADAPPLSFLTEAVWTRCHEWLQRVWPLIGCVESLMTDGGDTRLAITPQTGLNHYGCSHRPRPWAVTFASSTASSLSERGFAAAEYFRVAFMRALIKEEQTEFLAHHADDMRHFLKTFFGLQNQAAVVLCASGTDAALAVLALSQMKSGKVKTILTEPDETGRGIPLAAQGCHFDNETSGGEFVKKLEIISGFKESEDTVTLSLRNEEGGLRPMDEVVLACHAAVAQAVASGQRVLLHVLDLSKTGLLAPDMQAMSDLSAAYPDHLDIVVDACQARLMPQRIQAYLAKNWAVMVTGSKFYTGPPFCGALLLPAEWRNRLDHHSLPSGLAAYAYQNEWPSAAGCAGLAPGSNHGLLLRWTAARAEMEAFASVPASTIQIRLQYFLHEVTQAILLNADLQLVTPFVPQRDPLPHDWDRQQTILSFLVRAPEAADIDHPLDFERCRKMYYWLNADLSPYVPVEYKLLAELLCHIGQPVALPHPHAAGGKAGALRLSAGARLVSGEPSHKTLGVDVRMKRETEDARKVLQKISLILNFWSDIAAADPLPSYRPLSHKMYSALSEETGLAPSSLAMGSS</sequence>
<reference evidence="1 3" key="1">
    <citation type="submission" date="2012-11" db="EMBL/GenBank/DDBJ databases">
        <title>Whole genome sequence of Acetobacter cibinongensis 4H-1.</title>
        <authorList>
            <person name="Azuma Y."/>
            <person name="Higashiura N."/>
            <person name="Hirakawa H."/>
            <person name="Matsushita K."/>
        </authorList>
    </citation>
    <scope>NUCLEOTIDE SEQUENCE [LARGE SCALE GENOMIC DNA]</scope>
    <source>
        <strain evidence="1 3">4H-1</strain>
    </source>
</reference>
<dbReference type="EMBL" id="BAMV01000017">
    <property type="protein sequence ID" value="GAN60838.1"/>
    <property type="molecule type" value="Genomic_DNA"/>
</dbReference>
<name>A0A0D6N5J4_9PROT</name>
<accession>A0A6N3SNN0</accession>
<protein>
    <recommendedName>
        <fullName evidence="5">GMP reductase</fullName>
    </recommendedName>
</protein>
<dbReference type="RefSeq" id="WP_048838898.1">
    <property type="nucleotide sequence ID" value="NZ_BAMV01000017.1"/>
</dbReference>
<reference evidence="2 4" key="2">
    <citation type="submission" date="2019-07" db="EMBL/GenBank/DDBJ databases">
        <title>Whole genome shotgun sequence of Acetobacter cibinongensis NBRC 16605.</title>
        <authorList>
            <person name="Hosoyama A."/>
            <person name="Uohara A."/>
            <person name="Ohji S."/>
            <person name="Ichikawa N."/>
        </authorList>
    </citation>
    <scope>NUCLEOTIDE SEQUENCE [LARGE SCALE GENOMIC DNA]</scope>
    <source>
        <strain evidence="2 4">NBRC 16605</strain>
    </source>
</reference>
<evidence type="ECO:0000313" key="1">
    <source>
        <dbReference type="EMBL" id="GAN60838.1"/>
    </source>
</evidence>
<comment type="caution">
    <text evidence="1">The sequence shown here is derived from an EMBL/GenBank/DDBJ whole genome shotgun (WGS) entry which is preliminary data.</text>
</comment>
<proteinExistence type="predicted"/>
<dbReference type="AlphaFoldDB" id="A0A0D6N5J4"/>
<keyword evidence="4" id="KW-1185">Reference proteome</keyword>
<organism evidence="1 3">
    <name type="scientific">Acetobacter cibinongensis</name>
    <dbReference type="NCBI Taxonomy" id="146475"/>
    <lineage>
        <taxon>Bacteria</taxon>
        <taxon>Pseudomonadati</taxon>
        <taxon>Pseudomonadota</taxon>
        <taxon>Alphaproteobacteria</taxon>
        <taxon>Acetobacterales</taxon>
        <taxon>Acetobacteraceae</taxon>
        <taxon>Acetobacter</taxon>
    </lineage>
</organism>
<dbReference type="SUPFAM" id="SSF53383">
    <property type="entry name" value="PLP-dependent transferases"/>
    <property type="match status" value="1"/>
</dbReference>